<dbReference type="PANTHER" id="PTHR15184">
    <property type="entry name" value="ATP SYNTHASE"/>
    <property type="match status" value="1"/>
</dbReference>
<dbReference type="NCBIfam" id="TIGR01026">
    <property type="entry name" value="fliI_yscN"/>
    <property type="match status" value="1"/>
</dbReference>
<protein>
    <submittedName>
        <fullName evidence="10">FliI/YscN family ATPase</fullName>
    </submittedName>
</protein>
<keyword evidence="3" id="KW-0963">Cytoplasm</keyword>
<sequence length="455" mass="48555">MDRPQKFSQLRSAMRKLPGPIVSGKVTTVGGLGLVASGLGESAKIGDRACVAGRIPAEVVATSPEGVRLLPFGTWDGIGRGDKVDLRAGAADIFPGPEWVGRVVDAFGDPLDGIELPDGPCAYPLRSAPPDAFDRRVMGEKLETGIRSIDLFTPICRGQRLGIFAGSGVGKSTLMAMLARQTNADVIVMGLVGERGREVQDFITRDLGPEGMARSAVVVATSDQPPLVRRQAAYTATAIAEYYRDQGKQVLLMIDSVTRFATAQREIGLAAGEPPATRGYTPTVFTELPRLLERSGPGSANSKSGDITALYTVLVDGDNMSEPIADTVRGILDGHIVLDRKIAESGRFPAIDIGRSVSRALPDCHIQLEQAIMNAARRALARHSDIEDLARIGAYRHGTDRDTDAAIRFAKLAYGFLSQGKRDPHTSEEAFATMYGLLAEAGVDVDLPQQVPQPA</sequence>
<dbReference type="InterPro" id="IPR040627">
    <property type="entry name" value="T3SS_ATPase_C"/>
</dbReference>
<name>A0ABV7GRP4_9RHOB</name>
<dbReference type="EMBL" id="JBHRTB010000010">
    <property type="protein sequence ID" value="MFC3141732.1"/>
    <property type="molecule type" value="Genomic_DNA"/>
</dbReference>
<proteinExistence type="predicted"/>
<keyword evidence="6" id="KW-0653">Protein transport</keyword>
<dbReference type="InterPro" id="IPR050053">
    <property type="entry name" value="ATPase_alpha/beta_chains"/>
</dbReference>
<dbReference type="SMART" id="SM00382">
    <property type="entry name" value="AAA"/>
    <property type="match status" value="1"/>
</dbReference>
<dbReference type="Proteomes" id="UP001595632">
    <property type="component" value="Unassembled WGS sequence"/>
</dbReference>
<accession>A0ABV7GRP4</accession>
<comment type="catalytic activity">
    <reaction evidence="8">
        <text>ATP + H2O + cellular proteinSide 1 = ADP + phosphate + cellular proteinSide 2.</text>
        <dbReference type="EC" id="7.4.2.8"/>
    </reaction>
</comment>
<evidence type="ECO:0000256" key="3">
    <source>
        <dbReference type="ARBA" id="ARBA00022490"/>
    </source>
</evidence>
<comment type="caution">
    <text evidence="10">The sequence shown here is derived from an EMBL/GenBank/DDBJ whole genome shotgun (WGS) entry which is preliminary data.</text>
</comment>
<keyword evidence="7" id="KW-1278">Translocase</keyword>
<feature type="domain" description="AAA+ ATPase" evidence="9">
    <location>
        <begin position="157"/>
        <end position="343"/>
    </location>
</feature>
<keyword evidence="2" id="KW-0813">Transport</keyword>
<dbReference type="PROSITE" id="PS00152">
    <property type="entry name" value="ATPASE_ALPHA_BETA"/>
    <property type="match status" value="1"/>
</dbReference>
<dbReference type="InterPro" id="IPR027417">
    <property type="entry name" value="P-loop_NTPase"/>
</dbReference>
<dbReference type="InterPro" id="IPR003593">
    <property type="entry name" value="AAA+_ATPase"/>
</dbReference>
<evidence type="ECO:0000256" key="1">
    <source>
        <dbReference type="ARBA" id="ARBA00004496"/>
    </source>
</evidence>
<evidence type="ECO:0000313" key="11">
    <source>
        <dbReference type="Proteomes" id="UP001595632"/>
    </source>
</evidence>
<dbReference type="Gene3D" id="3.40.50.12240">
    <property type="match status" value="1"/>
</dbReference>
<dbReference type="RefSeq" id="WP_275632017.1">
    <property type="nucleotide sequence ID" value="NZ_JARGYD010000002.1"/>
</dbReference>
<evidence type="ECO:0000313" key="10">
    <source>
        <dbReference type="EMBL" id="MFC3141732.1"/>
    </source>
</evidence>
<dbReference type="PANTHER" id="PTHR15184:SF9">
    <property type="entry name" value="SPI-1 TYPE 3 SECRETION SYSTEM ATPASE"/>
    <property type="match status" value="1"/>
</dbReference>
<dbReference type="CDD" id="cd01136">
    <property type="entry name" value="ATPase_flagellum-secretory_path_III"/>
    <property type="match status" value="1"/>
</dbReference>
<dbReference type="InterPro" id="IPR020003">
    <property type="entry name" value="ATPase_a/bsu_AS"/>
</dbReference>
<keyword evidence="5" id="KW-0067">ATP-binding</keyword>
<dbReference type="InterPro" id="IPR005714">
    <property type="entry name" value="ATPase_T3SS_FliI/YscN"/>
</dbReference>
<reference evidence="11" key="1">
    <citation type="journal article" date="2019" name="Int. J. Syst. Evol. Microbiol.">
        <title>The Global Catalogue of Microorganisms (GCM) 10K type strain sequencing project: providing services to taxonomists for standard genome sequencing and annotation.</title>
        <authorList>
            <consortium name="The Broad Institute Genomics Platform"/>
            <consortium name="The Broad Institute Genome Sequencing Center for Infectious Disease"/>
            <person name="Wu L."/>
            <person name="Ma J."/>
        </authorList>
    </citation>
    <scope>NUCLEOTIDE SEQUENCE [LARGE SCALE GENOMIC DNA]</scope>
    <source>
        <strain evidence="11">KCTC 52366</strain>
    </source>
</reference>
<evidence type="ECO:0000259" key="9">
    <source>
        <dbReference type="SMART" id="SM00382"/>
    </source>
</evidence>
<keyword evidence="4" id="KW-0547">Nucleotide-binding</keyword>
<evidence type="ECO:0000256" key="8">
    <source>
        <dbReference type="ARBA" id="ARBA00034006"/>
    </source>
</evidence>
<dbReference type="SUPFAM" id="SSF52540">
    <property type="entry name" value="P-loop containing nucleoside triphosphate hydrolases"/>
    <property type="match status" value="1"/>
</dbReference>
<evidence type="ECO:0000256" key="7">
    <source>
        <dbReference type="ARBA" id="ARBA00022967"/>
    </source>
</evidence>
<dbReference type="Pfam" id="PF00006">
    <property type="entry name" value="ATP-synt_ab"/>
    <property type="match status" value="1"/>
</dbReference>
<comment type="subcellular location">
    <subcellularLocation>
        <location evidence="1">Cytoplasm</location>
    </subcellularLocation>
</comment>
<dbReference type="Pfam" id="PF18269">
    <property type="entry name" value="T3SS_ATPase_C"/>
    <property type="match status" value="1"/>
</dbReference>
<evidence type="ECO:0000256" key="2">
    <source>
        <dbReference type="ARBA" id="ARBA00022448"/>
    </source>
</evidence>
<dbReference type="InterPro" id="IPR000194">
    <property type="entry name" value="ATPase_F1/V1/A1_a/bsu_nucl-bd"/>
</dbReference>
<evidence type="ECO:0000256" key="5">
    <source>
        <dbReference type="ARBA" id="ARBA00022840"/>
    </source>
</evidence>
<evidence type="ECO:0000256" key="6">
    <source>
        <dbReference type="ARBA" id="ARBA00022927"/>
    </source>
</evidence>
<keyword evidence="11" id="KW-1185">Reference proteome</keyword>
<organism evidence="10 11">
    <name type="scientific">Psychromarinibacter halotolerans</name>
    <dbReference type="NCBI Taxonomy" id="1775175"/>
    <lineage>
        <taxon>Bacteria</taxon>
        <taxon>Pseudomonadati</taxon>
        <taxon>Pseudomonadota</taxon>
        <taxon>Alphaproteobacteria</taxon>
        <taxon>Rhodobacterales</taxon>
        <taxon>Paracoccaceae</taxon>
        <taxon>Psychromarinibacter</taxon>
    </lineage>
</organism>
<gene>
    <name evidence="10" type="ORF">ACFOGP_03380</name>
</gene>
<evidence type="ECO:0000256" key="4">
    <source>
        <dbReference type="ARBA" id="ARBA00022741"/>
    </source>
</evidence>